<name>A0A3D9IP68_9BACL</name>
<gene>
    <name evidence="2" type="ORF">DFP95_104304</name>
</gene>
<dbReference type="PROSITE" id="PS51257">
    <property type="entry name" value="PROKAR_LIPOPROTEIN"/>
    <property type="match status" value="1"/>
</dbReference>
<sequence length="170" mass="18990">MKQKTVIKFAVLMCAFSLLFFLGACSSKRAHQVQDIKTAMSKANINYESIHHIETIDEGVVVYYLTTGGLNEGFIERKRDRWKWVFGGGSAGESPQNGVSWQVTNVKEMGIGLASGLITNEKIIKITFNDEPAKIVSNNGKTVWFTITHTPISNFQVRGYTNDNQEIIVN</sequence>
<evidence type="ECO:0000313" key="2">
    <source>
        <dbReference type="EMBL" id="RED63309.1"/>
    </source>
</evidence>
<reference evidence="2 3" key="1">
    <citation type="submission" date="2018-07" db="EMBL/GenBank/DDBJ databases">
        <title>Genomic Encyclopedia of Type Strains, Phase III (KMG-III): the genomes of soil and plant-associated and newly described type strains.</title>
        <authorList>
            <person name="Whitman W."/>
        </authorList>
    </citation>
    <scope>NUCLEOTIDE SEQUENCE [LARGE SCALE GENOMIC DNA]</scope>
    <source>
        <strain evidence="2 3">CECT 8236</strain>
    </source>
</reference>
<keyword evidence="1" id="KW-0732">Signal</keyword>
<evidence type="ECO:0008006" key="4">
    <source>
        <dbReference type="Google" id="ProtNLM"/>
    </source>
</evidence>
<feature type="chain" id="PRO_5038677827" description="Lipoprotein" evidence="1">
    <location>
        <begin position="27"/>
        <end position="170"/>
    </location>
</feature>
<dbReference type="RefSeq" id="WP_115992586.1">
    <property type="nucleotide sequence ID" value="NZ_QRDY01000004.1"/>
</dbReference>
<evidence type="ECO:0000256" key="1">
    <source>
        <dbReference type="SAM" id="SignalP"/>
    </source>
</evidence>
<organism evidence="2 3">
    <name type="scientific">Cohnella lupini</name>
    <dbReference type="NCBI Taxonomy" id="1294267"/>
    <lineage>
        <taxon>Bacteria</taxon>
        <taxon>Bacillati</taxon>
        <taxon>Bacillota</taxon>
        <taxon>Bacilli</taxon>
        <taxon>Bacillales</taxon>
        <taxon>Paenibacillaceae</taxon>
        <taxon>Cohnella</taxon>
    </lineage>
</organism>
<dbReference type="EMBL" id="QRDY01000004">
    <property type="protein sequence ID" value="RED63309.1"/>
    <property type="molecule type" value="Genomic_DNA"/>
</dbReference>
<proteinExistence type="predicted"/>
<accession>A0A3D9IP68</accession>
<comment type="caution">
    <text evidence="2">The sequence shown here is derived from an EMBL/GenBank/DDBJ whole genome shotgun (WGS) entry which is preliminary data.</text>
</comment>
<dbReference type="AlphaFoldDB" id="A0A3D9IP68"/>
<protein>
    <recommendedName>
        <fullName evidence="4">Lipoprotein</fullName>
    </recommendedName>
</protein>
<keyword evidence="3" id="KW-1185">Reference proteome</keyword>
<feature type="signal peptide" evidence="1">
    <location>
        <begin position="1"/>
        <end position="26"/>
    </location>
</feature>
<evidence type="ECO:0000313" key="3">
    <source>
        <dbReference type="Proteomes" id="UP000256869"/>
    </source>
</evidence>
<dbReference type="Proteomes" id="UP000256869">
    <property type="component" value="Unassembled WGS sequence"/>
</dbReference>
<dbReference type="OrthoDB" id="2597072at2"/>